<accession>A0A8H3F3R2</accession>
<gene>
    <name evidence="2" type="ORF">IMSHALPRED_003775</name>
</gene>
<comment type="caution">
    <text evidence="2">The sequence shown here is derived from an EMBL/GenBank/DDBJ whole genome shotgun (WGS) entry which is preliminary data.</text>
</comment>
<evidence type="ECO:0000256" key="1">
    <source>
        <dbReference type="SAM" id="MobiDB-lite"/>
    </source>
</evidence>
<feature type="region of interest" description="Disordered" evidence="1">
    <location>
        <begin position="163"/>
        <end position="187"/>
    </location>
</feature>
<protein>
    <submittedName>
        <fullName evidence="2">Uncharacterized protein</fullName>
    </submittedName>
</protein>
<evidence type="ECO:0000313" key="3">
    <source>
        <dbReference type="Proteomes" id="UP000664534"/>
    </source>
</evidence>
<sequence length="253" mass="29932">MYVISPSYIAHQEGIRTSELLRREQLMTKWKEDPALRQEMELEYQRKFEAQQDVVFQQMQDSELLRIYGMGSMYQEIKAHKRFWEWRKQAVLEFQQLRETQRLSREQLSHSDTFIPALEEVTWDPAESNISIMLKYPSDTTKILPITTPAAFALKQQHTSDRRPWFRSGTKATASPFGRPPGKRFPFGEMSQIQCKPEHYRWLRESVRLRPVKGLSYDDQTPQNKLGPWSQLAKLMWKGEAATDHIAKNNDRR</sequence>
<name>A0A8H3F3R2_9LECA</name>
<reference evidence="2" key="1">
    <citation type="submission" date="2021-03" db="EMBL/GenBank/DDBJ databases">
        <authorList>
            <person name="Tagirdzhanova G."/>
        </authorList>
    </citation>
    <scope>NUCLEOTIDE SEQUENCE</scope>
</reference>
<proteinExistence type="predicted"/>
<dbReference type="Proteomes" id="UP000664534">
    <property type="component" value="Unassembled WGS sequence"/>
</dbReference>
<evidence type="ECO:0000313" key="2">
    <source>
        <dbReference type="EMBL" id="CAF9917892.1"/>
    </source>
</evidence>
<dbReference type="EMBL" id="CAJPDT010000019">
    <property type="protein sequence ID" value="CAF9917892.1"/>
    <property type="molecule type" value="Genomic_DNA"/>
</dbReference>
<dbReference type="AlphaFoldDB" id="A0A8H3F3R2"/>
<organism evidence="2 3">
    <name type="scientific">Imshaugia aleurites</name>
    <dbReference type="NCBI Taxonomy" id="172621"/>
    <lineage>
        <taxon>Eukaryota</taxon>
        <taxon>Fungi</taxon>
        <taxon>Dikarya</taxon>
        <taxon>Ascomycota</taxon>
        <taxon>Pezizomycotina</taxon>
        <taxon>Lecanoromycetes</taxon>
        <taxon>OSLEUM clade</taxon>
        <taxon>Lecanoromycetidae</taxon>
        <taxon>Lecanorales</taxon>
        <taxon>Lecanorineae</taxon>
        <taxon>Parmeliaceae</taxon>
        <taxon>Imshaugia</taxon>
    </lineage>
</organism>
<keyword evidence="3" id="KW-1185">Reference proteome</keyword>